<sequence>MHPELSPLGRTSAYVEQYDPSLLFPIPRQAKRDEIGVPSTLPFFGSDFWNAYELSWLNPRGKPQVALASFMVPADTPNIIESKSFKLYLNSYNQTRLDGVDALRTRLQADLSQAAGGNVNVRIVLPEAFGRERMAELDGYCIDNLDIEVDHYTPQPGLLRTMETGEGIVEETLVSNLLKSNCLVTGQPDWASVQIRYRGMAIERGSLLQYLISFRQHNEFHEQCVERIFMDISRECRPEALSVYARYTRRGGLDINPFRTSFTQAAPANLRTARQ</sequence>
<feature type="domain" description="NADPH-dependent 7-cyano-7-deazaguanine reductase N-terminal" evidence="6">
    <location>
        <begin position="14"/>
        <end position="123"/>
    </location>
</feature>
<gene>
    <name evidence="5 7" type="primary">queF</name>
    <name evidence="7" type="ORF">GCM10007907_36830</name>
</gene>
<dbReference type="NCBIfam" id="TIGR03138">
    <property type="entry name" value="QueF"/>
    <property type="match status" value="1"/>
</dbReference>
<dbReference type="InterPro" id="IPR029500">
    <property type="entry name" value="QueF"/>
</dbReference>
<evidence type="ECO:0000256" key="3">
    <source>
        <dbReference type="ARBA" id="ARBA00022857"/>
    </source>
</evidence>
<dbReference type="Gene3D" id="3.30.1130.10">
    <property type="match status" value="2"/>
</dbReference>
<dbReference type="Pfam" id="PF14819">
    <property type="entry name" value="QueF_N"/>
    <property type="match status" value="1"/>
</dbReference>
<evidence type="ECO:0000313" key="7">
    <source>
        <dbReference type="EMBL" id="GLR14893.1"/>
    </source>
</evidence>
<keyword evidence="1 5" id="KW-0963">Cytoplasm</keyword>
<evidence type="ECO:0000259" key="6">
    <source>
        <dbReference type="Pfam" id="PF14819"/>
    </source>
</evidence>
<evidence type="ECO:0000256" key="2">
    <source>
        <dbReference type="ARBA" id="ARBA00022785"/>
    </source>
</evidence>
<evidence type="ECO:0000313" key="8">
    <source>
        <dbReference type="Proteomes" id="UP001156706"/>
    </source>
</evidence>
<dbReference type="PANTHER" id="PTHR34354">
    <property type="entry name" value="NADPH-DEPENDENT 7-CYANO-7-DEAZAGUANINE REDUCTASE"/>
    <property type="match status" value="1"/>
</dbReference>
<organism evidence="7 8">
    <name type="scientific">Chitinimonas prasina</name>
    <dbReference type="NCBI Taxonomy" id="1434937"/>
    <lineage>
        <taxon>Bacteria</taxon>
        <taxon>Pseudomonadati</taxon>
        <taxon>Pseudomonadota</taxon>
        <taxon>Betaproteobacteria</taxon>
        <taxon>Neisseriales</taxon>
        <taxon>Chitinibacteraceae</taxon>
        <taxon>Chitinimonas</taxon>
    </lineage>
</organism>
<accession>A0ABQ5YKC5</accession>
<evidence type="ECO:0000256" key="4">
    <source>
        <dbReference type="ARBA" id="ARBA00023002"/>
    </source>
</evidence>
<comment type="similarity">
    <text evidence="5">Belongs to the GTP cyclohydrolase I family. QueF type 2 subfamily.</text>
</comment>
<feature type="binding site" evidence="5">
    <location>
        <begin position="82"/>
        <end position="83"/>
    </location>
    <ligand>
        <name>NADPH</name>
        <dbReference type="ChEBI" id="CHEBI:57783"/>
    </ligand>
</feature>
<dbReference type="HAMAP" id="MF_00817">
    <property type="entry name" value="QueF_type2"/>
    <property type="match status" value="1"/>
</dbReference>
<comment type="function">
    <text evidence="5">Catalyzes the NADPH-dependent reduction of 7-cyano-7-deazaguanine (preQ0) to 7-aminomethyl-7-deazaguanine (preQ1).</text>
</comment>
<reference evidence="8" key="1">
    <citation type="journal article" date="2019" name="Int. J. Syst. Evol. Microbiol.">
        <title>The Global Catalogue of Microorganisms (GCM) 10K type strain sequencing project: providing services to taxonomists for standard genome sequencing and annotation.</title>
        <authorList>
            <consortium name="The Broad Institute Genomics Platform"/>
            <consortium name="The Broad Institute Genome Sequencing Center for Infectious Disease"/>
            <person name="Wu L."/>
            <person name="Ma J."/>
        </authorList>
    </citation>
    <scope>NUCLEOTIDE SEQUENCE [LARGE SCALE GENOMIC DNA]</scope>
    <source>
        <strain evidence="8">NBRC 110044</strain>
    </source>
</reference>
<keyword evidence="2 5" id="KW-0671">Queuosine biosynthesis</keyword>
<keyword evidence="3 5" id="KW-0521">NADP</keyword>
<dbReference type="EC" id="1.7.1.13" evidence="5"/>
<comment type="catalytic activity">
    <reaction evidence="5">
        <text>7-aminomethyl-7-carbaguanine + 2 NADP(+) = 7-cyano-7-carbaguanine + 2 NADPH + 3 H(+)</text>
        <dbReference type="Rhea" id="RHEA:13409"/>
        <dbReference type="ChEBI" id="CHEBI:15378"/>
        <dbReference type="ChEBI" id="CHEBI:45075"/>
        <dbReference type="ChEBI" id="CHEBI:57783"/>
        <dbReference type="ChEBI" id="CHEBI:58349"/>
        <dbReference type="ChEBI" id="CHEBI:58703"/>
        <dbReference type="EC" id="1.7.1.13"/>
    </reaction>
</comment>
<dbReference type="PANTHER" id="PTHR34354:SF1">
    <property type="entry name" value="NADPH-DEPENDENT 7-CYANO-7-DEAZAGUANINE REDUCTASE"/>
    <property type="match status" value="1"/>
</dbReference>
<dbReference type="EMBL" id="BSOG01000006">
    <property type="protein sequence ID" value="GLR14893.1"/>
    <property type="molecule type" value="Genomic_DNA"/>
</dbReference>
<dbReference type="RefSeq" id="WP_284197966.1">
    <property type="nucleotide sequence ID" value="NZ_BSOG01000006.1"/>
</dbReference>
<dbReference type="InterPro" id="IPR016428">
    <property type="entry name" value="QueF_type2"/>
</dbReference>
<comment type="subcellular location">
    <subcellularLocation>
        <location evidence="5">Cytoplasm</location>
    </subcellularLocation>
</comment>
<comment type="caution">
    <text evidence="7">The sequence shown here is derived from an EMBL/GenBank/DDBJ whole genome shotgun (WGS) entry which is preliminary data.</text>
</comment>
<name>A0ABQ5YKC5_9NEIS</name>
<feature type="binding site" evidence="5">
    <location>
        <begin position="80"/>
        <end position="82"/>
    </location>
    <ligand>
        <name>substrate</name>
    </ligand>
</feature>
<protein>
    <recommendedName>
        <fullName evidence="5">NADPH-dependent 7-cyano-7-deazaguanine reductase</fullName>
        <ecNumber evidence="5">1.7.1.13</ecNumber>
    </recommendedName>
    <alternativeName>
        <fullName evidence="5">7-cyano-7-carbaguanine reductase</fullName>
    </alternativeName>
    <alternativeName>
        <fullName evidence="5">NADPH-dependent nitrile oxidoreductase</fullName>
    </alternativeName>
    <alternativeName>
        <fullName evidence="5">PreQ(0) reductase</fullName>
    </alternativeName>
</protein>
<feature type="binding site" evidence="5">
    <location>
        <begin position="221"/>
        <end position="222"/>
    </location>
    <ligand>
        <name>substrate</name>
    </ligand>
</feature>
<evidence type="ECO:0000256" key="5">
    <source>
        <dbReference type="HAMAP-Rule" id="MF_00817"/>
    </source>
</evidence>
<evidence type="ECO:0000256" key="1">
    <source>
        <dbReference type="ARBA" id="ARBA00022490"/>
    </source>
</evidence>
<feature type="active site" description="Thioimide intermediate" evidence="5">
    <location>
        <position position="182"/>
    </location>
</feature>
<dbReference type="Pfam" id="PF14489">
    <property type="entry name" value="QueF"/>
    <property type="match status" value="1"/>
</dbReference>
<dbReference type="SUPFAM" id="SSF55620">
    <property type="entry name" value="Tetrahydrobiopterin biosynthesis enzymes-like"/>
    <property type="match status" value="1"/>
</dbReference>
<comment type="subunit">
    <text evidence="5">Homodimer.</text>
</comment>
<dbReference type="InterPro" id="IPR029139">
    <property type="entry name" value="QueF_N"/>
</dbReference>
<feature type="binding site" evidence="5">
    <location>
        <begin position="250"/>
        <end position="251"/>
    </location>
    <ligand>
        <name>NADPH</name>
        <dbReference type="ChEBI" id="CHEBI:57783"/>
    </ligand>
</feature>
<dbReference type="PIRSF" id="PIRSF004750">
    <property type="entry name" value="Nitrile_oxidored_YqcD_prd"/>
    <property type="match status" value="1"/>
</dbReference>
<proteinExistence type="inferred from homology"/>
<dbReference type="Proteomes" id="UP001156706">
    <property type="component" value="Unassembled WGS sequence"/>
</dbReference>
<dbReference type="InterPro" id="IPR043133">
    <property type="entry name" value="GTP-CH-I_C/QueF"/>
</dbReference>
<keyword evidence="8" id="KW-1185">Reference proteome</keyword>
<feature type="active site" description="Proton donor" evidence="5">
    <location>
        <position position="189"/>
    </location>
</feature>
<comment type="pathway">
    <text evidence="5">tRNA modification; tRNA-queuosine biosynthesis.</text>
</comment>
<keyword evidence="4 5" id="KW-0560">Oxidoreductase</keyword>
<dbReference type="InterPro" id="IPR050084">
    <property type="entry name" value="NADPH_dep_7-cyano-7-deazaG_red"/>
</dbReference>